<keyword evidence="1" id="KW-0143">Chaperone</keyword>
<keyword evidence="3" id="KW-1185">Reference proteome</keyword>
<proteinExistence type="predicted"/>
<protein>
    <submittedName>
        <fullName evidence="2">TorA maturation chaperone TorD</fullName>
    </submittedName>
</protein>
<dbReference type="Pfam" id="PF02613">
    <property type="entry name" value="Nitrate_red_del"/>
    <property type="match status" value="1"/>
</dbReference>
<dbReference type="Proteomes" id="UP001230145">
    <property type="component" value="Unassembled WGS sequence"/>
</dbReference>
<gene>
    <name evidence="2" type="ORF">J2S45_000914</name>
</gene>
<evidence type="ECO:0000313" key="2">
    <source>
        <dbReference type="EMBL" id="MDP9832235.1"/>
    </source>
</evidence>
<dbReference type="SUPFAM" id="SSF89155">
    <property type="entry name" value="TorD-like"/>
    <property type="match status" value="1"/>
</dbReference>
<dbReference type="InterPro" id="IPR050289">
    <property type="entry name" value="TorD/DmsD_chaperones"/>
</dbReference>
<sequence length="200" mass="22432">MTTSWQDSLPERKVRSVQLATALYSLSRFYAEAPNREVLARFADPAMAQTWPLRDPVSLAAIAEIADGHESVYALNAEFAALIGPSGSLRLTESEFTGEDPLQLVEVLAQQYREAGYASQKTQSYPRDHVAVELGFLAHLIVASGEDERVRRFLREHLDRYVVELLDELEAHARTATYRGVVHLTRAALTRVKELTGDYE</sequence>
<evidence type="ECO:0000313" key="3">
    <source>
        <dbReference type="Proteomes" id="UP001230145"/>
    </source>
</evidence>
<accession>A0ABT9PJU6</accession>
<dbReference type="InterPro" id="IPR036411">
    <property type="entry name" value="TorD-like_sf"/>
</dbReference>
<dbReference type="EMBL" id="JAUSQL010000001">
    <property type="protein sequence ID" value="MDP9832235.1"/>
    <property type="molecule type" value="Genomic_DNA"/>
</dbReference>
<organism evidence="2 3">
    <name type="scientific">Trueperella abortisuis</name>
    <dbReference type="NCBI Taxonomy" id="445930"/>
    <lineage>
        <taxon>Bacteria</taxon>
        <taxon>Bacillati</taxon>
        <taxon>Actinomycetota</taxon>
        <taxon>Actinomycetes</taxon>
        <taxon>Actinomycetales</taxon>
        <taxon>Actinomycetaceae</taxon>
        <taxon>Trueperella</taxon>
    </lineage>
</organism>
<name>A0ABT9PJU6_9ACTO</name>
<dbReference type="InterPro" id="IPR020945">
    <property type="entry name" value="DMSO/NO3_reduct_chaperone"/>
</dbReference>
<dbReference type="Gene3D" id="1.10.3480.10">
    <property type="entry name" value="TorD-like"/>
    <property type="match status" value="1"/>
</dbReference>
<dbReference type="PANTHER" id="PTHR34227">
    <property type="entry name" value="CHAPERONE PROTEIN YCDY"/>
    <property type="match status" value="1"/>
</dbReference>
<dbReference type="PANTHER" id="PTHR34227:SF1">
    <property type="entry name" value="DIMETHYL SULFOXIDE REDUCTASE CHAPERONE-RELATED"/>
    <property type="match status" value="1"/>
</dbReference>
<evidence type="ECO:0000256" key="1">
    <source>
        <dbReference type="ARBA" id="ARBA00023186"/>
    </source>
</evidence>
<comment type="caution">
    <text evidence="2">The sequence shown here is derived from an EMBL/GenBank/DDBJ whole genome shotgun (WGS) entry which is preliminary data.</text>
</comment>
<reference evidence="2 3" key="1">
    <citation type="submission" date="2023-07" db="EMBL/GenBank/DDBJ databases">
        <title>Sequencing the genomes of 1000 actinobacteria strains.</title>
        <authorList>
            <person name="Klenk H.-P."/>
        </authorList>
    </citation>
    <scope>NUCLEOTIDE SEQUENCE [LARGE SCALE GENOMIC DNA]</scope>
    <source>
        <strain evidence="2 3">DSM 19515</strain>
    </source>
</reference>
<dbReference type="RefSeq" id="WP_300047406.1">
    <property type="nucleotide sequence ID" value="NZ_JAUSQL010000001.1"/>
</dbReference>